<gene>
    <name evidence="1" type="primary">56</name>
    <name evidence="1" type="ORF">SEA_JANEEMI_56</name>
</gene>
<dbReference type="Proteomes" id="UP001059694">
    <property type="component" value="Segment"/>
</dbReference>
<accession>A0A9E7QJG6</accession>
<dbReference type="EMBL" id="ON970616">
    <property type="protein sequence ID" value="UVK63576.1"/>
    <property type="molecule type" value="Genomic_DNA"/>
</dbReference>
<evidence type="ECO:0000313" key="2">
    <source>
        <dbReference type="Proteomes" id="UP001059694"/>
    </source>
</evidence>
<reference evidence="1" key="1">
    <citation type="submission" date="2022-07" db="EMBL/GenBank/DDBJ databases">
        <authorList>
            <person name="Patel Y.B."/>
            <person name="Mathew B.V."/>
            <person name="Medina A."/>
            <person name="Patel V.P."/>
            <person name="Paul R."/>
            <person name="Saji H."/>
            <person name="Syeda A."/>
            <person name="Thomson J."/>
            <person name="Gibb B.P."/>
            <person name="Furlong K.P."/>
            <person name="Rudner A.D."/>
            <person name="Beyer A.R."/>
            <person name="Chong R.A."/>
            <person name="Edgington N.P."/>
            <person name="Freise A.C."/>
            <person name="Garcia Costas A.M."/>
            <person name="Klyczek K.K."/>
            <person name="Swerdlow S.J."/>
            <person name="Garlena R.A."/>
            <person name="Russell D.A."/>
            <person name="Jacobs-Sera D."/>
            <person name="Hatfull G.F."/>
        </authorList>
    </citation>
    <scope>NUCLEOTIDE SEQUENCE</scope>
</reference>
<proteinExistence type="predicted"/>
<protein>
    <submittedName>
        <fullName evidence="1">Uncharacterized protein</fullName>
    </submittedName>
</protein>
<name>A0A9E7QJG6_9CAUD</name>
<evidence type="ECO:0000313" key="1">
    <source>
        <dbReference type="EMBL" id="UVK63576.1"/>
    </source>
</evidence>
<keyword evidence="2" id="KW-1185">Reference proteome</keyword>
<organism evidence="1 2">
    <name type="scientific">Arthrobacter phage Janeemi</name>
    <dbReference type="NCBI Taxonomy" id="2927240"/>
    <lineage>
        <taxon>Viruses</taxon>
        <taxon>Duplodnaviria</taxon>
        <taxon>Heunggongvirae</taxon>
        <taxon>Uroviricota</taxon>
        <taxon>Caudoviricetes</taxon>
        <taxon>Casidaviridae</taxon>
        <taxon>Yangvirus</taxon>
        <taxon>Yangvirus janeemi</taxon>
    </lineage>
</organism>
<sequence>MSENTTTPARFVPAEASFTEPTTGERVESAWGVLDKQENTFAPFGGDEELATFAAQRVEEKPWLPWSFLSDFTLAAQRFEWIEATYAEYDGEKATAYGAVDNELGRFYPFSHDADDPDAQGFVADVARNPEGKYSFAAPYTKTN</sequence>